<dbReference type="EMBL" id="SCKX01000001">
    <property type="protein sequence ID" value="RWZ78893.1"/>
    <property type="molecule type" value="Genomic_DNA"/>
</dbReference>
<keyword evidence="4 8" id="KW-1133">Transmembrane helix</keyword>
<dbReference type="Gene3D" id="1.10.357.140">
    <property type="entry name" value="UbiA prenyltransferase"/>
    <property type="match status" value="1"/>
</dbReference>
<evidence type="ECO:0000313" key="10">
    <source>
        <dbReference type="Proteomes" id="UP000289257"/>
    </source>
</evidence>
<comment type="caution">
    <text evidence="9">The sequence shown here is derived from an EMBL/GenBank/DDBJ whole genome shotgun (WGS) entry which is preliminary data.</text>
</comment>
<evidence type="ECO:0000256" key="7">
    <source>
        <dbReference type="ARBA" id="ARBA00047690"/>
    </source>
</evidence>
<dbReference type="NCBIfam" id="TIGR01473">
    <property type="entry name" value="cyoE_ctaB"/>
    <property type="match status" value="1"/>
</dbReference>
<organism evidence="9 10">
    <name type="scientific">Candidatus Microsaccharimonas sossegonensis</name>
    <dbReference type="NCBI Taxonomy" id="2506948"/>
    <lineage>
        <taxon>Bacteria</taxon>
        <taxon>Candidatus Saccharimonadota</taxon>
        <taxon>Candidatus Saccharimonadia</taxon>
        <taxon>Candidatus Saccharimonadales</taxon>
        <taxon>Candidatus Saccharimonadaceae</taxon>
        <taxon>Candidatus Microsaccharimonas</taxon>
    </lineage>
</organism>
<keyword evidence="10" id="KW-1185">Reference proteome</keyword>
<dbReference type="PANTHER" id="PTHR43448">
    <property type="entry name" value="PROTOHEME IX FARNESYLTRANSFERASE, MITOCHONDRIAL"/>
    <property type="match status" value="1"/>
</dbReference>
<comment type="pathway">
    <text evidence="8">Porphyrin-containing compound metabolism; heme O biosynthesis; heme O from protoheme: step 1/1.</text>
</comment>
<dbReference type="HAMAP" id="MF_00154">
    <property type="entry name" value="CyoE_CtaB"/>
    <property type="match status" value="1"/>
</dbReference>
<gene>
    <name evidence="8" type="primary">ctaB</name>
    <name evidence="9" type="ORF">EOT05_04060</name>
</gene>
<keyword evidence="5 8" id="KW-0350">Heme biosynthesis</keyword>
<feature type="transmembrane region" description="Helical" evidence="8">
    <location>
        <begin position="12"/>
        <end position="33"/>
    </location>
</feature>
<feature type="transmembrane region" description="Helical" evidence="8">
    <location>
        <begin position="135"/>
        <end position="156"/>
    </location>
</feature>
<evidence type="ECO:0000256" key="6">
    <source>
        <dbReference type="ARBA" id="ARBA00023136"/>
    </source>
</evidence>
<evidence type="ECO:0000256" key="8">
    <source>
        <dbReference type="HAMAP-Rule" id="MF_00154"/>
    </source>
</evidence>
<evidence type="ECO:0000256" key="2">
    <source>
        <dbReference type="ARBA" id="ARBA00022679"/>
    </source>
</evidence>
<evidence type="ECO:0000256" key="5">
    <source>
        <dbReference type="ARBA" id="ARBA00023133"/>
    </source>
</evidence>
<keyword evidence="2 8" id="KW-0808">Transferase</keyword>
<dbReference type="InterPro" id="IPR030470">
    <property type="entry name" value="UbiA_prenylTrfase_CS"/>
</dbReference>
<comment type="subcellular location">
    <subcellularLocation>
        <location evidence="8">Cell membrane</location>
        <topology evidence="8">Multi-pass membrane protein</topology>
    </subcellularLocation>
    <subcellularLocation>
        <location evidence="1">Membrane</location>
        <topology evidence="1">Multi-pass membrane protein</topology>
    </subcellularLocation>
</comment>
<dbReference type="Proteomes" id="UP000289257">
    <property type="component" value="Unassembled WGS sequence"/>
</dbReference>
<evidence type="ECO:0000256" key="1">
    <source>
        <dbReference type="ARBA" id="ARBA00004141"/>
    </source>
</evidence>
<feature type="transmembrane region" description="Helical" evidence="8">
    <location>
        <begin position="39"/>
        <end position="63"/>
    </location>
</feature>
<dbReference type="PROSITE" id="PS00943">
    <property type="entry name" value="UBIA"/>
    <property type="match status" value="1"/>
</dbReference>
<keyword evidence="6 8" id="KW-0472">Membrane</keyword>
<dbReference type="InterPro" id="IPR000537">
    <property type="entry name" value="UbiA_prenyltransferase"/>
</dbReference>
<dbReference type="AlphaFoldDB" id="A0A4Q0AII0"/>
<dbReference type="UniPathway" id="UPA00834">
    <property type="reaction ID" value="UER00712"/>
</dbReference>
<evidence type="ECO:0000313" key="9">
    <source>
        <dbReference type="EMBL" id="RWZ78893.1"/>
    </source>
</evidence>
<dbReference type="PANTHER" id="PTHR43448:SF2">
    <property type="entry name" value="PROTOHEME IX FARNESYLTRANSFERASE, MITOCHONDRIAL"/>
    <property type="match status" value="1"/>
</dbReference>
<dbReference type="InterPro" id="IPR006369">
    <property type="entry name" value="Protohaem_IX_farnesylTrfase"/>
</dbReference>
<dbReference type="GO" id="GO:0008495">
    <property type="term" value="F:protoheme IX farnesyltransferase activity"/>
    <property type="evidence" value="ECO:0007669"/>
    <property type="project" value="UniProtKB-UniRule"/>
</dbReference>
<dbReference type="NCBIfam" id="NF003348">
    <property type="entry name" value="PRK04375.1-1"/>
    <property type="match status" value="1"/>
</dbReference>
<reference evidence="9" key="1">
    <citation type="submission" date="2019-01" db="EMBL/GenBank/DDBJ databases">
        <title>Genomic signatures and co-occurrence patterns of the ultra-small Saccharimodia (Patescibacteria phylum) suggest a symbiotic lifestyle.</title>
        <authorList>
            <person name="Lemos L."/>
            <person name="Medeiros J."/>
            <person name="Andreote F."/>
            <person name="Fernandes G."/>
            <person name="Varani A."/>
            <person name="Oliveira G."/>
            <person name="Pylro V."/>
        </authorList>
    </citation>
    <scope>NUCLEOTIDE SEQUENCE [LARGE SCALE GENOMIC DNA]</scope>
    <source>
        <strain evidence="9">AMD02</strain>
    </source>
</reference>
<sequence length="288" mass="31874">MERRSRSYVQLIKPGITLSNTLTGIAGFFLAASTVPLNVLVLVGVIFGVALIIASACVFNNVLDRKIDTRMKRTKKREVANGVINVYKALVFGSVLGVIGFVTIIILTNVLTFFLGVIAFFWYIVVYGYAKRKTVFSTIIGGVAGALPPVAGYTALTGRIDLAAIILFVILFLWQMPHFYAIAMFRRSDYSSAKLPIWSVTYGMKSTKKQILMFTITYALASGLLYVFGYTHIFYLILSVAVSAYWLHQAIAFYNKVDDEKWARNMFGASLVVLLSTCFLIAVGGYLP</sequence>
<protein>
    <recommendedName>
        <fullName evidence="8">Protoheme IX farnesyltransferase</fullName>
        <ecNumber evidence="8">2.5.1.141</ecNumber>
    </recommendedName>
    <alternativeName>
        <fullName evidence="8">Heme B farnesyltransferase</fullName>
    </alternativeName>
    <alternativeName>
        <fullName evidence="8">Heme O synthase</fullName>
    </alternativeName>
</protein>
<keyword evidence="3 8" id="KW-0812">Transmembrane</keyword>
<accession>A0A4Q0AII0</accession>
<comment type="catalytic activity">
    <reaction evidence="7 8">
        <text>heme b + (2E,6E)-farnesyl diphosphate + H2O = Fe(II)-heme o + diphosphate</text>
        <dbReference type="Rhea" id="RHEA:28070"/>
        <dbReference type="ChEBI" id="CHEBI:15377"/>
        <dbReference type="ChEBI" id="CHEBI:33019"/>
        <dbReference type="ChEBI" id="CHEBI:60344"/>
        <dbReference type="ChEBI" id="CHEBI:60530"/>
        <dbReference type="ChEBI" id="CHEBI:175763"/>
        <dbReference type="EC" id="2.5.1.141"/>
    </reaction>
</comment>
<dbReference type="GO" id="GO:0048034">
    <property type="term" value="P:heme O biosynthetic process"/>
    <property type="evidence" value="ECO:0007669"/>
    <property type="project" value="UniProtKB-UniRule"/>
</dbReference>
<proteinExistence type="inferred from homology"/>
<dbReference type="Pfam" id="PF01040">
    <property type="entry name" value="UbiA"/>
    <property type="match status" value="1"/>
</dbReference>
<keyword evidence="8" id="KW-1003">Cell membrane</keyword>
<comment type="function">
    <text evidence="8">Converts heme B (protoheme IX) to heme O by substitution of the vinyl group on carbon 2 of heme B porphyrin ring with a hydroxyethyl farnesyl side group.</text>
</comment>
<comment type="miscellaneous">
    <text evidence="8">Carbon 2 of the heme B porphyrin ring is defined according to the Fischer nomenclature.</text>
</comment>
<dbReference type="CDD" id="cd13957">
    <property type="entry name" value="PT_UbiA_Cox10"/>
    <property type="match status" value="1"/>
</dbReference>
<feature type="transmembrane region" description="Helical" evidence="8">
    <location>
        <begin position="162"/>
        <end position="185"/>
    </location>
</feature>
<dbReference type="InterPro" id="IPR044878">
    <property type="entry name" value="UbiA_sf"/>
</dbReference>
<comment type="similarity">
    <text evidence="8">Belongs to the UbiA prenyltransferase family. Protoheme IX farnesyltransferase subfamily.</text>
</comment>
<feature type="transmembrane region" description="Helical" evidence="8">
    <location>
        <begin position="113"/>
        <end position="130"/>
    </location>
</feature>
<feature type="transmembrane region" description="Helical" evidence="8">
    <location>
        <begin position="211"/>
        <end position="228"/>
    </location>
</feature>
<name>A0A4Q0AII0_9BACT</name>
<evidence type="ECO:0000256" key="3">
    <source>
        <dbReference type="ARBA" id="ARBA00022692"/>
    </source>
</evidence>
<feature type="transmembrane region" description="Helical" evidence="8">
    <location>
        <begin position="266"/>
        <end position="287"/>
    </location>
</feature>
<dbReference type="EC" id="2.5.1.141" evidence="8"/>
<evidence type="ECO:0000256" key="4">
    <source>
        <dbReference type="ARBA" id="ARBA00022989"/>
    </source>
</evidence>
<feature type="transmembrane region" description="Helical" evidence="8">
    <location>
        <begin position="84"/>
        <end position="107"/>
    </location>
</feature>
<feature type="transmembrane region" description="Helical" evidence="8">
    <location>
        <begin position="234"/>
        <end position="254"/>
    </location>
</feature>
<dbReference type="GO" id="GO:0005886">
    <property type="term" value="C:plasma membrane"/>
    <property type="evidence" value="ECO:0007669"/>
    <property type="project" value="UniProtKB-SubCell"/>
</dbReference>